<evidence type="ECO:0000259" key="2">
    <source>
        <dbReference type="PROSITE" id="PS50879"/>
    </source>
</evidence>
<dbReference type="AlphaFoldDB" id="A0A162NUH5"/>
<comment type="caution">
    <text evidence="3">The sequence shown here is derived from an EMBL/GenBank/DDBJ whole genome shotgun (WGS) entry which is preliminary data.</text>
</comment>
<feature type="region of interest" description="Disordered" evidence="1">
    <location>
        <begin position="436"/>
        <end position="466"/>
    </location>
</feature>
<evidence type="ECO:0000256" key="1">
    <source>
        <dbReference type="SAM" id="MobiDB-lite"/>
    </source>
</evidence>
<dbReference type="Pfam" id="PF00075">
    <property type="entry name" value="RNase_H"/>
    <property type="match status" value="1"/>
</dbReference>
<dbReference type="InterPro" id="IPR002156">
    <property type="entry name" value="RNaseH_domain"/>
</dbReference>
<dbReference type="Gene3D" id="3.10.10.10">
    <property type="entry name" value="HIV Type 1 Reverse Transcriptase, subunit A, domain 1"/>
    <property type="match status" value="1"/>
</dbReference>
<keyword evidence="4" id="KW-1185">Reference proteome</keyword>
<dbReference type="Proteomes" id="UP000076858">
    <property type="component" value="Unassembled WGS sequence"/>
</dbReference>
<sequence length="1001" mass="111996">MFRESRLGKLEQAQNQILRIILGCFKSTPRALINIETGIYPVKDSLSHHPTTYADENNLENLQYPSSHLPHTPEVEPIPPWKHFHKPTTYFPLTNKQARNSTLTAQIFRTLTENPDPNHLEKNTDGSVCESTKTASCAFYIPKKKEEKAWLLKKFTNSFNAELYAIRQALYHLNNYEMDTATIFTDSLSAIQAISNFKWDSSPVISEIINQIVNLNSSGTQIILTWIPSHTGIPGNETADQLATNQQHTNNYIQNKIDVKQTTANTKSNHRNIIFAKLKAQSTNMAVINRKEFGFLPWHNNKNRKICDDAIWHHSPHPPCRILFGPKAVFARQSYVVRLGRRSTIIRSSSTISVARRNRHVWRKQFSAKKQCAQQSADDWLCELRDLARKCEFQTDSCARCEPTRILGQLIFGVESDEVCVKLLEQETQLRSKAQLQHTGDSNKLQAVHQPCDKTGKPPARDNKPANDKFTGCGNCGSKSQCKPLTACPAQGRKCNKCGRPNHYAQVCRNSKPTPKQQSIYVEPSPPTVGAVKTSDLVAVSITPKKLPTANGEHAGVVVHALPDTGADIDAIPESLYMQKFSSVSLRKGIQPVTAVGSPIVNVGVFSTLIEWTTNEKNSCSLSTDVHVLRELKQPVLSKKSQQALGMLPSGYPRIRVGSVAHTPPSASQQQADLRQLMSEQPKIFDGTCRPMTGPPCHFQLVKNAKPVAMRGSRPVSVPLLPKLKAELDALESAGIVRRVSKPTEWVHPLLVVMKKNGDIRLVIDFRELNECIIRPNFETATPFQAVRTIPPGMRFFTVIDALKEYHQVLLDDPSINLTTFSTPFGQYQYRRLPRIVEDVLIFSATYDEHVEAVRTVFARAAAHNVSINTAKIVFAQPAVTFGGYVVEENGFRPDPALRRAISEFPVPKSITDVRSFFGLCQQVGHFSDQLAAALDPLSPLLKAGYAWEWTTRHDETFCAARKLLSTVQDLAFYYPKRPTSLHVDASRLNGLGFLLKQLDD</sequence>
<evidence type="ECO:0000313" key="3">
    <source>
        <dbReference type="EMBL" id="KZS18271.1"/>
    </source>
</evidence>
<feature type="domain" description="RNase H type-1" evidence="2">
    <location>
        <begin position="116"/>
        <end position="248"/>
    </location>
</feature>
<dbReference type="InterPro" id="IPR043128">
    <property type="entry name" value="Rev_trsase/Diguanyl_cyclase"/>
</dbReference>
<evidence type="ECO:0000313" key="4">
    <source>
        <dbReference type="Proteomes" id="UP000076858"/>
    </source>
</evidence>
<dbReference type="InterPro" id="IPR050951">
    <property type="entry name" value="Retrovirus_Pol_polyprotein"/>
</dbReference>
<dbReference type="GO" id="GO:0003676">
    <property type="term" value="F:nucleic acid binding"/>
    <property type="evidence" value="ECO:0007669"/>
    <property type="project" value="InterPro"/>
</dbReference>
<dbReference type="PANTHER" id="PTHR37984">
    <property type="entry name" value="PROTEIN CBG26694"/>
    <property type="match status" value="1"/>
</dbReference>
<dbReference type="PROSITE" id="PS50879">
    <property type="entry name" value="RNASE_H_1"/>
    <property type="match status" value="1"/>
</dbReference>
<dbReference type="Gene3D" id="3.30.70.270">
    <property type="match status" value="3"/>
</dbReference>
<dbReference type="OrthoDB" id="6375235at2759"/>
<dbReference type="CDD" id="cd00303">
    <property type="entry name" value="retropepsin_like"/>
    <property type="match status" value="1"/>
</dbReference>
<organism evidence="3 4">
    <name type="scientific">Daphnia magna</name>
    <dbReference type="NCBI Taxonomy" id="35525"/>
    <lineage>
        <taxon>Eukaryota</taxon>
        <taxon>Metazoa</taxon>
        <taxon>Ecdysozoa</taxon>
        <taxon>Arthropoda</taxon>
        <taxon>Crustacea</taxon>
        <taxon>Branchiopoda</taxon>
        <taxon>Diplostraca</taxon>
        <taxon>Cladocera</taxon>
        <taxon>Anomopoda</taxon>
        <taxon>Daphniidae</taxon>
        <taxon>Daphnia</taxon>
    </lineage>
</organism>
<dbReference type="GO" id="GO:0071897">
    <property type="term" value="P:DNA biosynthetic process"/>
    <property type="evidence" value="ECO:0007669"/>
    <property type="project" value="UniProtKB-ARBA"/>
</dbReference>
<dbReference type="SUPFAM" id="SSF56672">
    <property type="entry name" value="DNA/RNA polymerases"/>
    <property type="match status" value="1"/>
</dbReference>
<feature type="compositionally biased region" description="Polar residues" evidence="1">
    <location>
        <begin position="436"/>
        <end position="445"/>
    </location>
</feature>
<accession>A0A162NUH5</accession>
<dbReference type="InterPro" id="IPR036397">
    <property type="entry name" value="RNaseH_sf"/>
</dbReference>
<reference evidence="3 4" key="1">
    <citation type="submission" date="2016-03" db="EMBL/GenBank/DDBJ databases">
        <title>EvidentialGene: Evidence-directed Construction of Genes on Genomes.</title>
        <authorList>
            <person name="Gilbert D.G."/>
            <person name="Choi J.-H."/>
            <person name="Mockaitis K."/>
            <person name="Colbourne J."/>
            <person name="Pfrender M."/>
        </authorList>
    </citation>
    <scope>NUCLEOTIDE SEQUENCE [LARGE SCALE GENOMIC DNA]</scope>
    <source>
        <strain evidence="3 4">Xinb3</strain>
        <tissue evidence="3">Complete organism</tissue>
    </source>
</reference>
<dbReference type="CDD" id="cd09276">
    <property type="entry name" value="Rnase_HI_RT_non_LTR"/>
    <property type="match status" value="1"/>
</dbReference>
<dbReference type="SUPFAM" id="SSF53098">
    <property type="entry name" value="Ribonuclease H-like"/>
    <property type="match status" value="1"/>
</dbReference>
<name>A0A162NUH5_9CRUS</name>
<dbReference type="GO" id="GO:0042575">
    <property type="term" value="C:DNA polymerase complex"/>
    <property type="evidence" value="ECO:0007669"/>
    <property type="project" value="UniProtKB-ARBA"/>
</dbReference>
<proteinExistence type="predicted"/>
<dbReference type="GO" id="GO:0004523">
    <property type="term" value="F:RNA-DNA hybrid ribonuclease activity"/>
    <property type="evidence" value="ECO:0007669"/>
    <property type="project" value="InterPro"/>
</dbReference>
<dbReference type="PANTHER" id="PTHR37984:SF9">
    <property type="entry name" value="INTEGRASE CATALYTIC DOMAIN-CONTAINING PROTEIN"/>
    <property type="match status" value="1"/>
</dbReference>
<gene>
    <name evidence="3" type="ORF">APZ42_015591</name>
</gene>
<feature type="compositionally biased region" description="Basic and acidic residues" evidence="1">
    <location>
        <begin position="451"/>
        <end position="466"/>
    </location>
</feature>
<dbReference type="Gene3D" id="3.30.420.10">
    <property type="entry name" value="Ribonuclease H-like superfamily/Ribonuclease H"/>
    <property type="match status" value="1"/>
</dbReference>
<dbReference type="InterPro" id="IPR043502">
    <property type="entry name" value="DNA/RNA_pol_sf"/>
</dbReference>
<dbReference type="CDD" id="cd01647">
    <property type="entry name" value="RT_LTR"/>
    <property type="match status" value="1"/>
</dbReference>
<dbReference type="EMBL" id="LRGB01000533">
    <property type="protein sequence ID" value="KZS18271.1"/>
    <property type="molecule type" value="Genomic_DNA"/>
</dbReference>
<dbReference type="STRING" id="35525.A0A162NUH5"/>
<dbReference type="InterPro" id="IPR012337">
    <property type="entry name" value="RNaseH-like_sf"/>
</dbReference>
<protein>
    <recommendedName>
        <fullName evidence="2">RNase H type-1 domain-containing protein</fullName>
    </recommendedName>
</protein>